<dbReference type="GO" id="GO:0006508">
    <property type="term" value="P:proteolysis"/>
    <property type="evidence" value="ECO:0007669"/>
    <property type="project" value="UniProtKB-KW"/>
</dbReference>
<evidence type="ECO:0000313" key="12">
    <source>
        <dbReference type="EMBL" id="RLV59810.1"/>
    </source>
</evidence>
<dbReference type="InterPro" id="IPR003137">
    <property type="entry name" value="PA_domain"/>
</dbReference>
<organism evidence="12 13">
    <name type="scientific">Parashewanella curva</name>
    <dbReference type="NCBI Taxonomy" id="2338552"/>
    <lineage>
        <taxon>Bacteria</taxon>
        <taxon>Pseudomonadati</taxon>
        <taxon>Pseudomonadota</taxon>
        <taxon>Gammaproteobacteria</taxon>
        <taxon>Alteromonadales</taxon>
        <taxon>Shewanellaceae</taxon>
        <taxon>Parashewanella</taxon>
    </lineage>
</organism>
<feature type="domain" description="Peptidase S8/S53" evidence="9">
    <location>
        <begin position="161"/>
        <end position="342"/>
    </location>
</feature>
<dbReference type="Proteomes" id="UP000281474">
    <property type="component" value="Unassembled WGS sequence"/>
</dbReference>
<sequence>MTRLSRYKMPLLILIPLLSQAPAIAGPLMASNKANTNQITTSQYIIKFKDKAQSQNLNSSKSVGLSSEQLAANIIHQLNITSASPLGEGNAYTSKLSERQLKELKNNPNVEYIEPDYPKYLYSQHLGQPTDRSKSRPTDVNWEPVLLHSNDILDSDTGNRTVCIIDSGYAINHPSLISNNVTGKDITGTGSWDNPSISHGTHVAGIIAAMQPNDPESDIGMRGIMPNGKVNIFAVKVVGANGSIMTSDVIKAVNVCKDNHANVISMSLGGFKSSKLEEQTYKEAQKAGILLVAAAGNNGGTDNSYPASYPEVMSVASVDSKMAHSAFSQSNAQIEISAPGEAVLSSVIPKEGRIAELLVNQQSYFPKGVVPTERYVPNDKGSYNEKNINDFYAGKLLSCQITDGKYNCRNMTDDVCLIQRLKDQQRAPNPESMEERYPEINPIMACQNAGAKAAIIYSSDAYPGLQNPFLIDSKETVNIPTVSVSKDTGDELLANLGQWVTVNIKPQQDFQYENGTSMATPYVAAVSALVWSKHPECTAAEVRKAIDASATHLGANGRNHVFGFGLINGQNLDKLLGQSCGVN</sequence>
<proteinExistence type="inferred from homology"/>
<keyword evidence="3 7" id="KW-0645">Protease</keyword>
<comment type="similarity">
    <text evidence="1 7">Belongs to the peptidase S8 family.</text>
</comment>
<dbReference type="EMBL" id="QZEI01000026">
    <property type="protein sequence ID" value="RLV59810.1"/>
    <property type="molecule type" value="Genomic_DNA"/>
</dbReference>
<feature type="active site" description="Charge relay system" evidence="6 7">
    <location>
        <position position="517"/>
    </location>
</feature>
<dbReference type="PROSITE" id="PS00137">
    <property type="entry name" value="SUBTILASE_HIS"/>
    <property type="match status" value="1"/>
</dbReference>
<feature type="active site" description="Charge relay system" evidence="6 7">
    <location>
        <position position="166"/>
    </location>
</feature>
<dbReference type="InterPro" id="IPR010259">
    <property type="entry name" value="S8pro/Inhibitor_I9"/>
</dbReference>
<feature type="domain" description="PA" evidence="10">
    <location>
        <begin position="398"/>
        <end position="492"/>
    </location>
</feature>
<dbReference type="PROSITE" id="PS00138">
    <property type="entry name" value="SUBTILASE_SER"/>
    <property type="match status" value="1"/>
</dbReference>
<dbReference type="SUPFAM" id="SSF52743">
    <property type="entry name" value="Subtilisin-like"/>
    <property type="match status" value="1"/>
</dbReference>
<evidence type="ECO:0000256" key="2">
    <source>
        <dbReference type="ARBA" id="ARBA00022512"/>
    </source>
</evidence>
<evidence type="ECO:0000256" key="5">
    <source>
        <dbReference type="ARBA" id="ARBA00022825"/>
    </source>
</evidence>
<evidence type="ECO:0000256" key="8">
    <source>
        <dbReference type="SAM" id="SignalP"/>
    </source>
</evidence>
<feature type="active site" description="Charge relay system" evidence="6 7">
    <location>
        <position position="199"/>
    </location>
</feature>
<evidence type="ECO:0000256" key="3">
    <source>
        <dbReference type="ARBA" id="ARBA00022670"/>
    </source>
</evidence>
<dbReference type="AlphaFoldDB" id="A0A3L8PWW6"/>
<dbReference type="InterPro" id="IPR022398">
    <property type="entry name" value="Peptidase_S8_His-AS"/>
</dbReference>
<reference evidence="12 13" key="1">
    <citation type="submission" date="2018-09" db="EMBL/GenBank/DDBJ databases">
        <title>Phylogeny of the Shewanellaceae, and recommendation for two new genera, Pseudoshewanella and Parashewanella.</title>
        <authorList>
            <person name="Wang G."/>
        </authorList>
    </citation>
    <scope>NUCLEOTIDE SEQUENCE [LARGE SCALE GENOMIC DNA]</scope>
    <source>
        <strain evidence="12 13">C51</strain>
    </source>
</reference>
<dbReference type="Pfam" id="PF05922">
    <property type="entry name" value="Inhibitor_I9"/>
    <property type="match status" value="1"/>
</dbReference>
<dbReference type="InterPro" id="IPR036852">
    <property type="entry name" value="Peptidase_S8/S53_dom_sf"/>
</dbReference>
<dbReference type="InterPro" id="IPR037045">
    <property type="entry name" value="S8pro/Inhibitor_I9_sf"/>
</dbReference>
<dbReference type="PRINTS" id="PR00723">
    <property type="entry name" value="SUBTILISIN"/>
</dbReference>
<evidence type="ECO:0000256" key="1">
    <source>
        <dbReference type="ARBA" id="ARBA00011073"/>
    </source>
</evidence>
<evidence type="ECO:0000259" key="10">
    <source>
        <dbReference type="Pfam" id="PF02225"/>
    </source>
</evidence>
<keyword evidence="13" id="KW-1185">Reference proteome</keyword>
<dbReference type="CDD" id="cd04817">
    <property type="entry name" value="PA_VapT_like"/>
    <property type="match status" value="1"/>
</dbReference>
<feature type="signal peptide" evidence="8">
    <location>
        <begin position="1"/>
        <end position="25"/>
    </location>
</feature>
<evidence type="ECO:0000256" key="7">
    <source>
        <dbReference type="PROSITE-ProRule" id="PRU01240"/>
    </source>
</evidence>
<dbReference type="InterPro" id="IPR000209">
    <property type="entry name" value="Peptidase_S8/S53_dom"/>
</dbReference>
<keyword evidence="2" id="KW-0134">Cell wall</keyword>
<evidence type="ECO:0000259" key="9">
    <source>
        <dbReference type="Pfam" id="PF00082"/>
    </source>
</evidence>
<dbReference type="GO" id="GO:0004252">
    <property type="term" value="F:serine-type endopeptidase activity"/>
    <property type="evidence" value="ECO:0007669"/>
    <property type="project" value="UniProtKB-UniRule"/>
</dbReference>
<name>A0A3L8PWW6_9GAMM</name>
<dbReference type="PROSITE" id="PS51892">
    <property type="entry name" value="SUBTILASE"/>
    <property type="match status" value="1"/>
</dbReference>
<accession>A0A3L8PWW6</accession>
<dbReference type="SUPFAM" id="SSF54897">
    <property type="entry name" value="Protease propeptides/inhibitors"/>
    <property type="match status" value="1"/>
</dbReference>
<keyword evidence="4 7" id="KW-0378">Hydrolase</keyword>
<dbReference type="OrthoDB" id="9790784at2"/>
<dbReference type="Gene3D" id="3.50.30.30">
    <property type="match status" value="1"/>
</dbReference>
<feature type="domain" description="Inhibitor I9" evidence="11">
    <location>
        <begin position="43"/>
        <end position="118"/>
    </location>
</feature>
<protein>
    <submittedName>
        <fullName evidence="12">Peptidase S8</fullName>
    </submittedName>
</protein>
<dbReference type="GO" id="GO:0005615">
    <property type="term" value="C:extracellular space"/>
    <property type="evidence" value="ECO:0007669"/>
    <property type="project" value="TreeGrafter"/>
</dbReference>
<dbReference type="PANTHER" id="PTHR43806:SF11">
    <property type="entry name" value="CEREVISIN-RELATED"/>
    <property type="match status" value="1"/>
</dbReference>
<feature type="domain" description="Peptidase S8/S53" evidence="9">
    <location>
        <begin position="503"/>
        <end position="565"/>
    </location>
</feature>
<comment type="caution">
    <text evidence="12">The sequence shown here is derived from an EMBL/GenBank/DDBJ whole genome shotgun (WGS) entry which is preliminary data.</text>
</comment>
<dbReference type="Gene3D" id="3.40.50.200">
    <property type="entry name" value="Peptidase S8/S53 domain"/>
    <property type="match status" value="1"/>
</dbReference>
<evidence type="ECO:0000256" key="6">
    <source>
        <dbReference type="PIRSR" id="PIRSR615500-1"/>
    </source>
</evidence>
<evidence type="ECO:0000259" key="11">
    <source>
        <dbReference type="Pfam" id="PF05922"/>
    </source>
</evidence>
<dbReference type="Gene3D" id="3.30.70.80">
    <property type="entry name" value="Peptidase S8 propeptide/proteinase inhibitor I9"/>
    <property type="match status" value="1"/>
</dbReference>
<dbReference type="Pfam" id="PF02225">
    <property type="entry name" value="PA"/>
    <property type="match status" value="1"/>
</dbReference>
<gene>
    <name evidence="12" type="ORF">D5018_10060</name>
</gene>
<dbReference type="InterPro" id="IPR015500">
    <property type="entry name" value="Peptidase_S8_subtilisin-rel"/>
</dbReference>
<keyword evidence="2" id="KW-0964">Secreted</keyword>
<evidence type="ECO:0000313" key="13">
    <source>
        <dbReference type="Proteomes" id="UP000281474"/>
    </source>
</evidence>
<feature type="chain" id="PRO_5018140761" evidence="8">
    <location>
        <begin position="26"/>
        <end position="583"/>
    </location>
</feature>
<keyword evidence="5 7" id="KW-0720">Serine protease</keyword>
<evidence type="ECO:0000256" key="4">
    <source>
        <dbReference type="ARBA" id="ARBA00022801"/>
    </source>
</evidence>
<dbReference type="InterPro" id="IPR050131">
    <property type="entry name" value="Peptidase_S8_subtilisin-like"/>
</dbReference>
<dbReference type="PANTHER" id="PTHR43806">
    <property type="entry name" value="PEPTIDASE S8"/>
    <property type="match status" value="1"/>
</dbReference>
<dbReference type="Pfam" id="PF00082">
    <property type="entry name" value="Peptidase_S8"/>
    <property type="match status" value="2"/>
</dbReference>
<dbReference type="InterPro" id="IPR023828">
    <property type="entry name" value="Peptidase_S8_Ser-AS"/>
</dbReference>
<keyword evidence="8" id="KW-0732">Signal</keyword>
<dbReference type="RefSeq" id="WP_121838873.1">
    <property type="nucleotide sequence ID" value="NZ_ML014775.1"/>
</dbReference>